<reference evidence="1 2" key="1">
    <citation type="submission" date="2015-11" db="EMBL/GenBank/DDBJ databases">
        <title>Description and complete genome sequence of a novel strain predominating in hypersaline microbial mats and representing a new family of the Bacteriodetes phylum.</title>
        <authorList>
            <person name="Spring S."/>
            <person name="Bunk B."/>
            <person name="Sproer C."/>
            <person name="Klenk H.-P."/>
        </authorList>
    </citation>
    <scope>NUCLEOTIDE SEQUENCE [LARGE SCALE GENOMIC DNA]</scope>
    <source>
        <strain evidence="1 2">L21-Spi-D4</strain>
    </source>
</reference>
<dbReference type="KEGG" id="blq:L21SP5_00460"/>
<dbReference type="EMBL" id="CP013118">
    <property type="protein sequence ID" value="ALO14139.1"/>
    <property type="molecule type" value="Genomic_DNA"/>
</dbReference>
<gene>
    <name evidence="1" type="ORF">L21SP5_00460</name>
</gene>
<sequence length="640" mass="74568">MITNSLTVNFRCCLFLPFIFFSFNLLGQIELNNRYLDNYNDFFPHSIFSHFTHNDTIVFIYPDSISNTGLANELDEFVNQFSNHNIVLIGEEAIGNEFVKSNELIVFGNATINKWCNHFINDLPINDDILRGNSAISSWFNPKNPQRGCLIFSFPKGNTLPSLKGIGFGNQLAVKNDTSVIFQGFYNLRNNSLILSKKTDDKIKKNKKFKKVKDANLFLLPSCDDIKAKKLEKNEVERLIDNDINRNFDNIKDLEWLGSIARENEVICIGENHYFKSNINLRNRIFFYLNSIDSFPYILLEKPYSKTPIIEHFLTLSGNDSVSFYEKYISHVVHSQEEFELIKHIKRWNKTHKSKPLTLGCIDIEHQYKNLVNHVLLPLLLECTKDSIFFPDFQISNLQQLDSFIINAEKVINSTQIDHIGFLKRNDFENILSNLEATLLSYKAHNNSGFKGFSKIRNKKYIENILLFRRNNKNKKINKLCIFGGSNHYKKNTQDSLNIYYYLDKINLDTKNEVYSVRLLSLGYSFENLNLNSRHHKSMGRGYRRLIKKAKDYYELNNSKLNKFSIFPGITSILKDMMLLGCQLNGNPFKFDCIYWKKLVNKYNYNSRSDRLSSLGIYFDLCSFDKSIIIPYSQIINAIE</sequence>
<dbReference type="AlphaFoldDB" id="A0A0S2HVP8"/>
<protein>
    <submittedName>
        <fullName evidence="1">Uncharacterized protein</fullName>
    </submittedName>
</protein>
<organism evidence="1 2">
    <name type="scientific">Salinivirga cyanobacteriivorans</name>
    <dbReference type="NCBI Taxonomy" id="1307839"/>
    <lineage>
        <taxon>Bacteria</taxon>
        <taxon>Pseudomonadati</taxon>
        <taxon>Bacteroidota</taxon>
        <taxon>Bacteroidia</taxon>
        <taxon>Bacteroidales</taxon>
        <taxon>Salinivirgaceae</taxon>
        <taxon>Salinivirga</taxon>
    </lineage>
</organism>
<evidence type="ECO:0000313" key="2">
    <source>
        <dbReference type="Proteomes" id="UP000064893"/>
    </source>
</evidence>
<dbReference type="SUPFAM" id="SSF159501">
    <property type="entry name" value="EreA/ChaN-like"/>
    <property type="match status" value="1"/>
</dbReference>
<name>A0A0S2HVP8_9BACT</name>
<evidence type="ECO:0000313" key="1">
    <source>
        <dbReference type="EMBL" id="ALO14139.1"/>
    </source>
</evidence>
<dbReference type="Proteomes" id="UP000064893">
    <property type="component" value="Chromosome"/>
</dbReference>
<keyword evidence="2" id="KW-1185">Reference proteome</keyword>
<proteinExistence type="predicted"/>
<accession>A0A0S2HVP8</accession>